<dbReference type="Pfam" id="PF01909">
    <property type="entry name" value="NTP_transf_2"/>
    <property type="match status" value="1"/>
</dbReference>
<organism evidence="2 3">
    <name type="scientific">Belnapia mucosa</name>
    <dbReference type="NCBI Taxonomy" id="2804532"/>
    <lineage>
        <taxon>Bacteria</taxon>
        <taxon>Pseudomonadati</taxon>
        <taxon>Pseudomonadota</taxon>
        <taxon>Alphaproteobacteria</taxon>
        <taxon>Acetobacterales</taxon>
        <taxon>Roseomonadaceae</taxon>
        <taxon>Belnapia</taxon>
    </lineage>
</organism>
<protein>
    <submittedName>
        <fullName evidence="2">Nucleotidyltransferase domain-containing protein</fullName>
    </submittedName>
</protein>
<gene>
    <name evidence="2" type="ORF">JMJ55_30460</name>
</gene>
<dbReference type="CDD" id="cd05403">
    <property type="entry name" value="NT_KNTase_like"/>
    <property type="match status" value="1"/>
</dbReference>
<reference evidence="2 3" key="1">
    <citation type="submission" date="2021-01" db="EMBL/GenBank/DDBJ databases">
        <title>Belnapia mucosa sp. nov. and Belnapia arida sp. nov., isolated from the Tabernas Desert (Almeria, Spain).</title>
        <authorList>
            <person name="Molina-Menor E."/>
            <person name="Vidal-Verdu A."/>
            <person name="Calonge A."/>
            <person name="Satari L."/>
            <person name="Pereto Magraner J."/>
            <person name="Porcar Miralles M."/>
        </authorList>
    </citation>
    <scope>NUCLEOTIDE SEQUENCE [LARGE SCALE GENOMIC DNA]</scope>
    <source>
        <strain evidence="2 3">T6</strain>
    </source>
</reference>
<proteinExistence type="predicted"/>
<sequence>MQELVGGLVEQFLAEQVRQLPSLPMVLACLRAHEVELRERNIVGLWVFGSVARGEAGPDSRIDLIAALAPEAKSLLRNEGEWI</sequence>
<accession>A0ABS1VEP3</accession>
<evidence type="ECO:0000259" key="1">
    <source>
        <dbReference type="Pfam" id="PF01909"/>
    </source>
</evidence>
<dbReference type="InterPro" id="IPR002934">
    <property type="entry name" value="Polymerase_NTP_transf_dom"/>
</dbReference>
<evidence type="ECO:0000313" key="2">
    <source>
        <dbReference type="EMBL" id="MBL6459621.1"/>
    </source>
</evidence>
<keyword evidence="3" id="KW-1185">Reference proteome</keyword>
<dbReference type="EMBL" id="JAEUXJ010000086">
    <property type="protein sequence ID" value="MBL6459621.1"/>
    <property type="molecule type" value="Genomic_DNA"/>
</dbReference>
<dbReference type="SUPFAM" id="SSF81301">
    <property type="entry name" value="Nucleotidyltransferase"/>
    <property type="match status" value="1"/>
</dbReference>
<dbReference type="Proteomes" id="UP000606490">
    <property type="component" value="Unassembled WGS sequence"/>
</dbReference>
<evidence type="ECO:0000313" key="3">
    <source>
        <dbReference type="Proteomes" id="UP000606490"/>
    </source>
</evidence>
<dbReference type="Gene3D" id="3.30.460.10">
    <property type="entry name" value="Beta Polymerase, domain 2"/>
    <property type="match status" value="1"/>
</dbReference>
<comment type="caution">
    <text evidence="2">The sequence shown here is derived from an EMBL/GenBank/DDBJ whole genome shotgun (WGS) entry which is preliminary data.</text>
</comment>
<name>A0ABS1VEP3_9PROT</name>
<feature type="domain" description="Polymerase nucleotidyl transferase" evidence="1">
    <location>
        <begin position="35"/>
        <end position="73"/>
    </location>
</feature>
<dbReference type="InterPro" id="IPR043519">
    <property type="entry name" value="NT_sf"/>
</dbReference>